<proteinExistence type="predicted"/>
<dbReference type="EMBL" id="SRSO01000006">
    <property type="protein sequence ID" value="TGV03586.1"/>
    <property type="molecule type" value="Genomic_DNA"/>
</dbReference>
<organism evidence="3 4">
    <name type="scientific">Flavivirga rizhaonensis</name>
    <dbReference type="NCBI Taxonomy" id="2559571"/>
    <lineage>
        <taxon>Bacteria</taxon>
        <taxon>Pseudomonadati</taxon>
        <taxon>Bacteroidota</taxon>
        <taxon>Flavobacteriia</taxon>
        <taxon>Flavobacteriales</taxon>
        <taxon>Flavobacteriaceae</taxon>
        <taxon>Flavivirga</taxon>
    </lineage>
</organism>
<dbReference type="Proteomes" id="UP000307602">
    <property type="component" value="Unassembled WGS sequence"/>
</dbReference>
<dbReference type="AlphaFoldDB" id="A0A4S1DZA3"/>
<dbReference type="PROSITE" id="PS00028">
    <property type="entry name" value="ZINC_FINGER_C2H2_1"/>
    <property type="match status" value="1"/>
</dbReference>
<gene>
    <name evidence="3" type="ORF">EM932_06045</name>
</gene>
<dbReference type="InterPro" id="IPR013087">
    <property type="entry name" value="Znf_C2H2_type"/>
</dbReference>
<feature type="transmembrane region" description="Helical" evidence="1">
    <location>
        <begin position="65"/>
        <end position="82"/>
    </location>
</feature>
<keyword evidence="1" id="KW-0472">Membrane</keyword>
<evidence type="ECO:0000313" key="3">
    <source>
        <dbReference type="EMBL" id="TGV03586.1"/>
    </source>
</evidence>
<dbReference type="SUPFAM" id="SSF57667">
    <property type="entry name" value="beta-beta-alpha zinc fingers"/>
    <property type="match status" value="1"/>
</dbReference>
<dbReference type="InterPro" id="IPR036236">
    <property type="entry name" value="Znf_C2H2_sf"/>
</dbReference>
<feature type="transmembrane region" description="Helical" evidence="1">
    <location>
        <begin position="88"/>
        <end position="108"/>
    </location>
</feature>
<keyword evidence="1" id="KW-1133">Transmembrane helix</keyword>
<comment type="caution">
    <text evidence="3">The sequence shown here is derived from an EMBL/GenBank/DDBJ whole genome shotgun (WGS) entry which is preliminary data.</text>
</comment>
<reference evidence="3 4" key="1">
    <citation type="submission" date="2019-04" db="EMBL/GenBank/DDBJ databases">
        <authorList>
            <person name="Liu A."/>
        </authorList>
    </citation>
    <scope>NUCLEOTIDE SEQUENCE [LARGE SCALE GENOMIC DNA]</scope>
    <source>
        <strain evidence="3 4">RZ03</strain>
    </source>
</reference>
<dbReference type="OrthoDB" id="1162614at2"/>
<evidence type="ECO:0000313" key="4">
    <source>
        <dbReference type="Proteomes" id="UP000307602"/>
    </source>
</evidence>
<keyword evidence="4" id="KW-1185">Reference proteome</keyword>
<evidence type="ECO:0000256" key="1">
    <source>
        <dbReference type="SAM" id="Phobius"/>
    </source>
</evidence>
<feature type="domain" description="C2H2-type" evidence="2">
    <location>
        <begin position="147"/>
        <end position="174"/>
    </location>
</feature>
<accession>A0A4S1DZA3</accession>
<sequence>MKKFILNEAFGILALTVLLIPQIAHTIYVFKINSHYADPWFGWCYAIGVDLAILIFTVKGWTRTAYAYFVGTLAHNLVYQFYPQSVWSSVLICIMLSATIFSFSHLFYHKDKAHNHKDTAEQPQATAESLRMSAAIEAGIRFEAQPYVCPQCSESFVNAKKLNGHISGHKQKGEWQPDQYEASWEQENKRRFEMSYS</sequence>
<dbReference type="Gene3D" id="3.30.160.60">
    <property type="entry name" value="Classic Zinc Finger"/>
    <property type="match status" value="1"/>
</dbReference>
<keyword evidence="1" id="KW-0812">Transmembrane</keyword>
<protein>
    <submittedName>
        <fullName evidence="3">C2H2-type zinc finger protein</fullName>
    </submittedName>
</protein>
<name>A0A4S1DZA3_9FLAO</name>
<dbReference type="RefSeq" id="WP_135876280.1">
    <property type="nucleotide sequence ID" value="NZ_SRSO01000006.1"/>
</dbReference>
<evidence type="ECO:0000259" key="2">
    <source>
        <dbReference type="PROSITE" id="PS50157"/>
    </source>
</evidence>
<feature type="transmembrane region" description="Helical" evidence="1">
    <location>
        <begin position="40"/>
        <end position="58"/>
    </location>
</feature>
<dbReference type="PROSITE" id="PS50157">
    <property type="entry name" value="ZINC_FINGER_C2H2_2"/>
    <property type="match status" value="1"/>
</dbReference>